<keyword evidence="5" id="KW-1185">Reference proteome</keyword>
<dbReference type="Gene3D" id="3.90.550.10">
    <property type="entry name" value="Spore Coat Polysaccharide Biosynthesis Protein SpsA, Chain A"/>
    <property type="match status" value="1"/>
</dbReference>
<dbReference type="InterPro" id="IPR001173">
    <property type="entry name" value="Glyco_trans_2-like"/>
</dbReference>
<dbReference type="EMBL" id="WMZU01000007">
    <property type="protein sequence ID" value="MTS26907.1"/>
    <property type="molecule type" value="Genomic_DNA"/>
</dbReference>
<organism evidence="3 5">
    <name type="scientific">Ruthenibacterium lactatiformans</name>
    <dbReference type="NCBI Taxonomy" id="1550024"/>
    <lineage>
        <taxon>Bacteria</taxon>
        <taxon>Bacillati</taxon>
        <taxon>Bacillota</taxon>
        <taxon>Clostridia</taxon>
        <taxon>Eubacteriales</taxon>
        <taxon>Oscillospiraceae</taxon>
        <taxon>Ruthenibacterium</taxon>
    </lineage>
</organism>
<dbReference type="PANTHER" id="PTHR43685:SF2">
    <property type="entry name" value="GLYCOSYLTRANSFERASE 2-LIKE DOMAIN-CONTAINING PROTEIN"/>
    <property type="match status" value="1"/>
</dbReference>
<accession>A0A0D8IXJ9</accession>
<reference evidence="3" key="1">
    <citation type="submission" date="2015-02" db="EMBL/GenBank/DDBJ databases">
        <title>A novel member of the family Ruminococcaceae isolated from human feces.</title>
        <authorList>
            <person name="Shkoporov A.N."/>
            <person name="Chaplin A.V."/>
            <person name="Motuzova O.V."/>
            <person name="Kafarskaia L.I."/>
            <person name="Khokhlova E.V."/>
            <person name="Efimov B.A."/>
        </authorList>
    </citation>
    <scope>NUCLEOTIDE SEQUENCE [LARGE SCALE GENOMIC DNA]</scope>
    <source>
        <strain evidence="3">585-1</strain>
    </source>
</reference>
<dbReference type="PATRIC" id="fig|1550024.3.peg.4399"/>
<evidence type="ECO:0000313" key="3">
    <source>
        <dbReference type="EMBL" id="KJF38253.1"/>
    </source>
</evidence>
<reference evidence="4 6" key="2">
    <citation type="journal article" date="2019" name="Nat. Med.">
        <title>A library of human gut bacterial isolates paired with longitudinal multiomics data enables mechanistic microbiome research.</title>
        <authorList>
            <person name="Poyet M."/>
            <person name="Groussin M."/>
            <person name="Gibbons S.M."/>
            <person name="Avila-Pacheco J."/>
            <person name="Jiang X."/>
            <person name="Kearney S.M."/>
            <person name="Perrotta A.R."/>
            <person name="Berdy B."/>
            <person name="Zhao S."/>
            <person name="Lieberman T.D."/>
            <person name="Swanson P.K."/>
            <person name="Smith M."/>
            <person name="Roesemann S."/>
            <person name="Alexander J.E."/>
            <person name="Rich S.A."/>
            <person name="Livny J."/>
            <person name="Vlamakis H."/>
            <person name="Clish C."/>
            <person name="Bullock K."/>
            <person name="Deik A."/>
            <person name="Scott J."/>
            <person name="Pierce K.A."/>
            <person name="Xavier R.J."/>
            <person name="Alm E.J."/>
        </authorList>
    </citation>
    <scope>NUCLEOTIDE SEQUENCE [LARGE SCALE GENOMIC DNA]</scope>
    <source>
        <strain evidence="4 6">BIOML-A4</strain>
    </source>
</reference>
<gene>
    <name evidence="4" type="ORF">GMD59_06350</name>
    <name evidence="3" type="ORF">TQ39_19140</name>
</gene>
<dbReference type="AlphaFoldDB" id="A0A0D8IXJ9"/>
<dbReference type="PANTHER" id="PTHR43685">
    <property type="entry name" value="GLYCOSYLTRANSFERASE"/>
    <property type="match status" value="1"/>
</dbReference>
<dbReference type="EMBL" id="JXXK01000059">
    <property type="protein sequence ID" value="KJF38253.1"/>
    <property type="molecule type" value="Genomic_DNA"/>
</dbReference>
<dbReference type="InterPro" id="IPR029044">
    <property type="entry name" value="Nucleotide-diphossugar_trans"/>
</dbReference>
<feature type="domain" description="Glycosyltransferase 2-like" evidence="2">
    <location>
        <begin position="5"/>
        <end position="118"/>
    </location>
</feature>
<dbReference type="GO" id="GO:0016740">
    <property type="term" value="F:transferase activity"/>
    <property type="evidence" value="ECO:0007669"/>
    <property type="project" value="UniProtKB-KW"/>
</dbReference>
<name>A0A0D8IXJ9_9FIRM</name>
<evidence type="ECO:0000313" key="6">
    <source>
        <dbReference type="Proteomes" id="UP000472755"/>
    </source>
</evidence>
<comment type="caution">
    <text evidence="3">The sequence shown here is derived from an EMBL/GenBank/DDBJ whole genome shotgun (WGS) entry which is preliminary data.</text>
</comment>
<dbReference type="InterPro" id="IPR050834">
    <property type="entry name" value="Glycosyltransf_2"/>
</dbReference>
<evidence type="ECO:0000256" key="1">
    <source>
        <dbReference type="SAM" id="Coils"/>
    </source>
</evidence>
<keyword evidence="1" id="KW-0175">Coiled coil</keyword>
<dbReference type="Proteomes" id="UP000472755">
    <property type="component" value="Unassembled WGS sequence"/>
</dbReference>
<feature type="coiled-coil region" evidence="1">
    <location>
        <begin position="244"/>
        <end position="271"/>
    </location>
</feature>
<evidence type="ECO:0000259" key="2">
    <source>
        <dbReference type="Pfam" id="PF00535"/>
    </source>
</evidence>
<dbReference type="RefSeq" id="WP_050006709.1">
    <property type="nucleotide sequence ID" value="NZ_JXXK01000059.1"/>
</dbReference>
<dbReference type="Proteomes" id="UP000032483">
    <property type="component" value="Unassembled WGS sequence"/>
</dbReference>
<dbReference type="Pfam" id="PF00535">
    <property type="entry name" value="Glycos_transf_2"/>
    <property type="match status" value="1"/>
</dbReference>
<dbReference type="SUPFAM" id="SSF53448">
    <property type="entry name" value="Nucleotide-diphospho-sugar transferases"/>
    <property type="match status" value="1"/>
</dbReference>
<proteinExistence type="predicted"/>
<evidence type="ECO:0000313" key="4">
    <source>
        <dbReference type="EMBL" id="MTS26907.1"/>
    </source>
</evidence>
<keyword evidence="3" id="KW-0808">Transferase</keyword>
<sequence>MERVSVIMPCYNDGQYIEEALYSLRAQTYLNWELIVIDDGSDEPETLRVLEQLEEMPYVRLLRTNHVRPAGARNAGIQAARGTYILPLDADDTIEPTYMEKAVKILNENPHVGVVYCKADLFGEQSGPWGLPDYSLRAMLQDNIVFVTSMFRREDWERVGGFNTNMHAGMEDYDFWLSILELDREVVQIPEVLFHYRIKPKSRTTGFQNSVEQIKDTYHTLYRNHTALYEKHRELYDLTMRDTMIDLIQQRRVLEEEVARLRAELQKCEILNSVPIWKRVVNKYVYHNKRSV</sequence>
<dbReference type="GeneID" id="42858646"/>
<protein>
    <submittedName>
        <fullName evidence="3">Glycosyl transferase family 2</fullName>
    </submittedName>
    <submittedName>
        <fullName evidence="4">Glycosyltransferase</fullName>
    </submittedName>
</protein>
<evidence type="ECO:0000313" key="5">
    <source>
        <dbReference type="Proteomes" id="UP000032483"/>
    </source>
</evidence>